<dbReference type="RefSeq" id="WP_097045013.1">
    <property type="nucleotide sequence ID" value="NZ_OBEH01000002.1"/>
</dbReference>
<feature type="transmembrane region" description="Helical" evidence="1">
    <location>
        <begin position="375"/>
        <end position="392"/>
    </location>
</feature>
<dbReference type="Proteomes" id="UP000219048">
    <property type="component" value="Unassembled WGS sequence"/>
</dbReference>
<evidence type="ECO:0000256" key="1">
    <source>
        <dbReference type="SAM" id="Phobius"/>
    </source>
</evidence>
<dbReference type="GO" id="GO:0003700">
    <property type="term" value="F:DNA-binding transcription factor activity"/>
    <property type="evidence" value="ECO:0007669"/>
    <property type="project" value="InterPro"/>
</dbReference>
<gene>
    <name evidence="3" type="ORF">SAMN06265377_1331</name>
</gene>
<evidence type="ECO:0000259" key="2">
    <source>
        <dbReference type="PROSITE" id="PS01124"/>
    </source>
</evidence>
<organism evidence="3 4">
    <name type="scientific">Flagellimonas pacifica</name>
    <dbReference type="NCBI Taxonomy" id="1247520"/>
    <lineage>
        <taxon>Bacteria</taxon>
        <taxon>Pseudomonadati</taxon>
        <taxon>Bacteroidota</taxon>
        <taxon>Flavobacteriia</taxon>
        <taxon>Flavobacteriales</taxon>
        <taxon>Flavobacteriaceae</taxon>
        <taxon>Flagellimonas</taxon>
    </lineage>
</organism>
<feature type="domain" description="HTH araC/xylS-type" evidence="2">
    <location>
        <begin position="433"/>
        <end position="538"/>
    </location>
</feature>
<evidence type="ECO:0000313" key="3">
    <source>
        <dbReference type="EMBL" id="SNY99521.1"/>
    </source>
</evidence>
<dbReference type="Gene3D" id="1.25.40.10">
    <property type="entry name" value="Tetratricopeptide repeat domain"/>
    <property type="match status" value="1"/>
</dbReference>
<dbReference type="AlphaFoldDB" id="A0A285MVM2"/>
<protein>
    <recommendedName>
        <fullName evidence="2">HTH araC/xylS-type domain-containing protein</fullName>
    </recommendedName>
</protein>
<keyword evidence="4" id="KW-1185">Reference proteome</keyword>
<accession>A0A285MVM2</accession>
<name>A0A285MVM2_9FLAO</name>
<dbReference type="EMBL" id="OBEH01000002">
    <property type="protein sequence ID" value="SNY99521.1"/>
    <property type="molecule type" value="Genomic_DNA"/>
</dbReference>
<dbReference type="GO" id="GO:0043565">
    <property type="term" value="F:sequence-specific DNA binding"/>
    <property type="evidence" value="ECO:0007669"/>
    <property type="project" value="InterPro"/>
</dbReference>
<proteinExistence type="predicted"/>
<dbReference type="InterPro" id="IPR018060">
    <property type="entry name" value="HTH_AraC"/>
</dbReference>
<dbReference type="Gene3D" id="1.10.10.60">
    <property type="entry name" value="Homeodomain-like"/>
    <property type="match status" value="2"/>
</dbReference>
<dbReference type="OrthoDB" id="5295174at2"/>
<sequence length="551" mass="63378">MIKTTTLILISSFAWSQGGNQLQYRTLDSLHLKAIYFWRTYSDSIHPYTEELYKRARISGSPNLYLQAYHLKALTTEKQESKIYTDSLYSLAISINDPKYIATAHFLHGRNYYDKGLYKASLDNYLLCQSLLDKDVDSVSLSRLVKDNIGLIRILIGDNQGAINIYNDLLEQYKTDGEESSYLGTLFSLAVAHHQNGDFIKSMDLVDQGLSSLEEDNKDFGPYFTSILGANQYGLGEYKKALVNLKRSNLFFKDNDDAMRQAIVHYYMGKSFEGLNLRDSSLHEMKQVDLLFQEHPESLYPLTRGAWEMLLDEARSNGDSESELRHITTLLMIDSITSGNFKYINQNLTKRYDMPQLVQEREMLRSRYKRKNEQLIYGLISVVLVVLLYFIYRKYKPMNRFYDSMVHGHNRSTQKVQSRKIVLTKDKINEISDGLAGLESENFYLKPNITIKEVAETLGTNNKYISLYLNRHAGKDYSTYINTLRIDHFIQKLTVDPTFVKRYTLDAMAQQCGYTSNKALNKACKRLLGKTSSQLLQEHSGPNSRKGTSSS</sequence>
<evidence type="ECO:0000313" key="4">
    <source>
        <dbReference type="Proteomes" id="UP000219048"/>
    </source>
</evidence>
<keyword evidence="1" id="KW-0472">Membrane</keyword>
<reference evidence="4" key="1">
    <citation type="submission" date="2017-09" db="EMBL/GenBank/DDBJ databases">
        <authorList>
            <person name="Varghese N."/>
            <person name="Submissions S."/>
        </authorList>
    </citation>
    <scope>NUCLEOTIDE SEQUENCE [LARGE SCALE GENOMIC DNA]</scope>
    <source>
        <strain evidence="4">DSM 25885</strain>
    </source>
</reference>
<keyword evidence="1" id="KW-0812">Transmembrane</keyword>
<dbReference type="PROSITE" id="PS01124">
    <property type="entry name" value="HTH_ARAC_FAMILY_2"/>
    <property type="match status" value="1"/>
</dbReference>
<dbReference type="SUPFAM" id="SSF48452">
    <property type="entry name" value="TPR-like"/>
    <property type="match status" value="1"/>
</dbReference>
<dbReference type="InterPro" id="IPR011990">
    <property type="entry name" value="TPR-like_helical_dom_sf"/>
</dbReference>
<dbReference type="SMART" id="SM00342">
    <property type="entry name" value="HTH_ARAC"/>
    <property type="match status" value="1"/>
</dbReference>
<keyword evidence="1" id="KW-1133">Transmembrane helix</keyword>